<organism evidence="2 3">
    <name type="scientific">Haloechinothrix salitolerans</name>
    <dbReference type="NCBI Taxonomy" id="926830"/>
    <lineage>
        <taxon>Bacteria</taxon>
        <taxon>Bacillati</taxon>
        <taxon>Actinomycetota</taxon>
        <taxon>Actinomycetes</taxon>
        <taxon>Pseudonocardiales</taxon>
        <taxon>Pseudonocardiaceae</taxon>
        <taxon>Haloechinothrix</taxon>
    </lineage>
</organism>
<accession>A0ABW2C104</accession>
<sequence length="735" mass="78576">MRINRCLPSAGRERNVAANRTGRISRRLVTAYAAVGLMLSGAVAAIPAAAHPDPKHGEQQVGGVGVLVNSPDDLAGFHQANHWSGSGPVADQTADLVYAGTGCSPVVYQQVDVDGKIAIVDDQLDSPIPGDVCPTYTFFQKAQAAEQAGAIGLIQVRRDDQVTGRNAVSSEIPVLELKNSDGQPIRNAVVDEDRTVNVSLTRITTVPTERLSDVPCVDGMAGPFECDGVDLLGFVPEDEFDSAGISDIWGWTDPEPGADGVHDEYVILGKTNGIAFFRVTDPSNAVYLGELPNPGLVHAVWHDIKVHDNHAFTVSESEQHGMTVFDLTRLRGVEEPREWDSDAHYRFNSAAHNIAINEDTGFAYIVGGNSGLVVPDQCLSGLHMVDINDPKNPTFAGCYLEEGGPGTAARVIGGPAEEASPAAYVHDTQCVVYDGPDERYTDREICFNAAETKIVIADVTNKAAPVTVGVTDYPDVGYAHQGWLTDDKGFLVVNDELDEINAQPEESGEPGMNTRTIVLDVRNLEDPKVHFEHFHDTVSPDHNNYVHDGLLYQSNYSSGLRVFDTAAINDPADPRLEPVGYFDTFPDHSGVTFDGTWSNYPFFSSGTIAVSGREEGLFLLRIADESTDLGVELTTARQPVRVRAAETGTAGLLVSNVGEAADTYQLTVSDLPEGWTATIDPKELTVASGSGGPAAVTIDVPPGERPGRTTFTVTATSTTDAEVSASAEVAVVVHE</sequence>
<evidence type="ECO:0000313" key="3">
    <source>
        <dbReference type="Proteomes" id="UP001596337"/>
    </source>
</evidence>
<dbReference type="InterPro" id="IPR013783">
    <property type="entry name" value="Ig-like_fold"/>
</dbReference>
<protein>
    <submittedName>
        <fullName evidence="2">Choice-of-anchor B family protein</fullName>
    </submittedName>
</protein>
<reference evidence="3" key="1">
    <citation type="journal article" date="2019" name="Int. J. Syst. Evol. Microbiol.">
        <title>The Global Catalogue of Microorganisms (GCM) 10K type strain sequencing project: providing services to taxonomists for standard genome sequencing and annotation.</title>
        <authorList>
            <consortium name="The Broad Institute Genomics Platform"/>
            <consortium name="The Broad Institute Genome Sequencing Center for Infectious Disease"/>
            <person name="Wu L."/>
            <person name="Ma J."/>
        </authorList>
    </citation>
    <scope>NUCLEOTIDE SEQUENCE [LARGE SCALE GENOMIC DNA]</scope>
    <source>
        <strain evidence="3">KCTC 32255</strain>
    </source>
</reference>
<dbReference type="Proteomes" id="UP001596337">
    <property type="component" value="Unassembled WGS sequence"/>
</dbReference>
<dbReference type="NCBIfam" id="TIGR04312">
    <property type="entry name" value="choice_anch_B"/>
    <property type="match status" value="1"/>
</dbReference>
<dbReference type="SUPFAM" id="SSF52025">
    <property type="entry name" value="PA domain"/>
    <property type="match status" value="1"/>
</dbReference>
<evidence type="ECO:0000313" key="2">
    <source>
        <dbReference type="EMBL" id="MFC6868976.1"/>
    </source>
</evidence>
<dbReference type="InterPro" id="IPR046450">
    <property type="entry name" value="PA_dom_sf"/>
</dbReference>
<dbReference type="Pfam" id="PF02225">
    <property type="entry name" value="PA"/>
    <property type="match status" value="1"/>
</dbReference>
<dbReference type="EMBL" id="JBHSXX010000001">
    <property type="protein sequence ID" value="MFC6868976.1"/>
    <property type="molecule type" value="Genomic_DNA"/>
</dbReference>
<dbReference type="InterPro" id="IPR003137">
    <property type="entry name" value="PA_domain"/>
</dbReference>
<comment type="caution">
    <text evidence="2">The sequence shown here is derived from an EMBL/GenBank/DDBJ whole genome shotgun (WGS) entry which is preliminary data.</text>
</comment>
<dbReference type="PANTHER" id="PTHR38787">
    <property type="entry name" value="REGULATORY P DOMAIN-CONTAINING PROTEIN"/>
    <property type="match status" value="1"/>
</dbReference>
<evidence type="ECO:0000259" key="1">
    <source>
        <dbReference type="Pfam" id="PF02225"/>
    </source>
</evidence>
<proteinExistence type="predicted"/>
<name>A0ABW2C104_9PSEU</name>
<dbReference type="Gene3D" id="2.60.40.10">
    <property type="entry name" value="Immunoglobulins"/>
    <property type="match status" value="1"/>
</dbReference>
<dbReference type="RefSeq" id="WP_345403031.1">
    <property type="nucleotide sequence ID" value="NZ_BAABLA010000113.1"/>
</dbReference>
<feature type="domain" description="PA" evidence="1">
    <location>
        <begin position="93"/>
        <end position="184"/>
    </location>
</feature>
<dbReference type="InterPro" id="IPR027589">
    <property type="entry name" value="Choice_anch_B"/>
</dbReference>
<dbReference type="Gene3D" id="3.50.30.30">
    <property type="match status" value="1"/>
</dbReference>
<keyword evidence="3" id="KW-1185">Reference proteome</keyword>
<dbReference type="PANTHER" id="PTHR38787:SF3">
    <property type="entry name" value="REGULATORY P DOMAIN-CONTAINING PROTEIN"/>
    <property type="match status" value="1"/>
</dbReference>
<gene>
    <name evidence="2" type="ORF">ACFQGD_17675</name>
</gene>